<reference evidence="1 2" key="1">
    <citation type="submission" date="2013-05" db="EMBL/GenBank/DDBJ databases">
        <title>Drechslerella stenobrocha genome reveals carnivorous origination and mechanical trapping mechanism of predatory fungi.</title>
        <authorList>
            <person name="Liu X."/>
            <person name="Zhang W."/>
            <person name="Liu K."/>
        </authorList>
    </citation>
    <scope>NUCLEOTIDE SEQUENCE [LARGE SCALE GENOMIC DNA]</scope>
    <source>
        <strain evidence="1 2">248</strain>
    </source>
</reference>
<dbReference type="InterPro" id="IPR036038">
    <property type="entry name" value="Aminotransferase-like"/>
</dbReference>
<sequence>MAGIPSPPALDQPAQLFSSLLYSRALLTQDENTRICGGQPAPLYMLVYHRDRILQAARNFTWHAAIDALQQPECISQLREKCQQAVDDALAMSDSSSVQSGEQAFRLRILITRTACITVQAVRIPAISVAGLFPSFLPPPPPPSPPPSDATATTTPAWSVHLDTQATPPSSLTRYKTTSRDHYDDARARVGITAFAEPREVLLWSPDGWVMEGSITNVYFWRAERGGWITPSTPQDGGADGDDAGGMGGTVRRWLLEKGIVTVGDVRKEEVRDGEAVWLSNGVKGVVFGRIVAANARREGA</sequence>
<protein>
    <recommendedName>
        <fullName evidence="3">Aminodeoxychorismate lyase</fullName>
    </recommendedName>
</protein>
<keyword evidence="2" id="KW-1185">Reference proteome</keyword>
<dbReference type="SUPFAM" id="SSF56752">
    <property type="entry name" value="D-aminoacid aminotransferase-like PLP-dependent enzymes"/>
    <property type="match status" value="1"/>
</dbReference>
<name>W7HWL4_9PEZI</name>
<evidence type="ECO:0000313" key="2">
    <source>
        <dbReference type="Proteomes" id="UP000024837"/>
    </source>
</evidence>
<dbReference type="EMBL" id="KI966372">
    <property type="protein sequence ID" value="EWC48541.1"/>
    <property type="molecule type" value="Genomic_DNA"/>
</dbReference>
<dbReference type="Pfam" id="PF01063">
    <property type="entry name" value="Aminotran_4"/>
    <property type="match status" value="1"/>
</dbReference>
<dbReference type="AlphaFoldDB" id="W7HWL4"/>
<dbReference type="Gene3D" id="3.20.10.10">
    <property type="entry name" value="D-amino Acid Aminotransferase, subunit A, domain 2"/>
    <property type="match status" value="1"/>
</dbReference>
<dbReference type="HOGENOM" id="CLU_020844_6_0_1"/>
<dbReference type="GO" id="GO:0003824">
    <property type="term" value="F:catalytic activity"/>
    <property type="evidence" value="ECO:0007669"/>
    <property type="project" value="InterPro"/>
</dbReference>
<dbReference type="OrthoDB" id="5288718at2759"/>
<organism evidence="1 2">
    <name type="scientific">Drechslerella stenobrocha 248</name>
    <dbReference type="NCBI Taxonomy" id="1043628"/>
    <lineage>
        <taxon>Eukaryota</taxon>
        <taxon>Fungi</taxon>
        <taxon>Dikarya</taxon>
        <taxon>Ascomycota</taxon>
        <taxon>Pezizomycotina</taxon>
        <taxon>Orbiliomycetes</taxon>
        <taxon>Orbiliales</taxon>
        <taxon>Orbiliaceae</taxon>
        <taxon>Drechslerella</taxon>
    </lineage>
</organism>
<dbReference type="InterPro" id="IPR043132">
    <property type="entry name" value="BCAT-like_C"/>
</dbReference>
<evidence type="ECO:0008006" key="3">
    <source>
        <dbReference type="Google" id="ProtNLM"/>
    </source>
</evidence>
<accession>W7HWL4</accession>
<proteinExistence type="predicted"/>
<dbReference type="Proteomes" id="UP000024837">
    <property type="component" value="Unassembled WGS sequence"/>
</dbReference>
<gene>
    <name evidence="1" type="ORF">DRE_01763</name>
</gene>
<evidence type="ECO:0000313" key="1">
    <source>
        <dbReference type="EMBL" id="EWC48541.1"/>
    </source>
</evidence>
<dbReference type="InterPro" id="IPR001544">
    <property type="entry name" value="Aminotrans_IV"/>
</dbReference>